<accession>A0A0F9HU33</accession>
<comment type="caution">
    <text evidence="1">The sequence shown here is derived from an EMBL/GenBank/DDBJ whole genome shotgun (WGS) entry which is preliminary data.</text>
</comment>
<dbReference type="EMBL" id="LAZR01014180">
    <property type="protein sequence ID" value="KKM18632.1"/>
    <property type="molecule type" value="Genomic_DNA"/>
</dbReference>
<reference evidence="1" key="1">
    <citation type="journal article" date="2015" name="Nature">
        <title>Complex archaea that bridge the gap between prokaryotes and eukaryotes.</title>
        <authorList>
            <person name="Spang A."/>
            <person name="Saw J.H."/>
            <person name="Jorgensen S.L."/>
            <person name="Zaremba-Niedzwiedzka K."/>
            <person name="Martijn J."/>
            <person name="Lind A.E."/>
            <person name="van Eijk R."/>
            <person name="Schleper C."/>
            <person name="Guy L."/>
            <person name="Ettema T.J."/>
        </authorList>
    </citation>
    <scope>NUCLEOTIDE SEQUENCE</scope>
</reference>
<name>A0A0F9HU33_9ZZZZ</name>
<evidence type="ECO:0000313" key="1">
    <source>
        <dbReference type="EMBL" id="KKM18632.1"/>
    </source>
</evidence>
<proteinExistence type="predicted"/>
<organism evidence="1">
    <name type="scientific">marine sediment metagenome</name>
    <dbReference type="NCBI Taxonomy" id="412755"/>
    <lineage>
        <taxon>unclassified sequences</taxon>
        <taxon>metagenomes</taxon>
        <taxon>ecological metagenomes</taxon>
    </lineage>
</organism>
<feature type="non-terminal residue" evidence="1">
    <location>
        <position position="108"/>
    </location>
</feature>
<sequence length="108" mass="11165">MFLLKNNAKTTLSSAITAGATTLTVAAAKFPTGDFLITIWNSSSYSDPGDSPSMEIIKVTGVSGNTFTVVRAQESTTAKAHASANAVQMLITAGILEEIQAAIEAKAD</sequence>
<protein>
    <submittedName>
        <fullName evidence="1">Uncharacterized protein</fullName>
    </submittedName>
</protein>
<gene>
    <name evidence="1" type="ORF">LCGC14_1663770</name>
</gene>
<dbReference type="AlphaFoldDB" id="A0A0F9HU33"/>